<accession>F5Z7Q9</accession>
<organism evidence="2 3">
    <name type="scientific">Alteromonas naphthalenivorans</name>
    <dbReference type="NCBI Taxonomy" id="715451"/>
    <lineage>
        <taxon>Bacteria</taxon>
        <taxon>Pseudomonadati</taxon>
        <taxon>Pseudomonadota</taxon>
        <taxon>Gammaproteobacteria</taxon>
        <taxon>Alteromonadales</taxon>
        <taxon>Alteromonadaceae</taxon>
        <taxon>Alteromonas/Salinimonas group</taxon>
        <taxon>Alteromonas</taxon>
    </lineage>
</organism>
<dbReference type="AlphaFoldDB" id="F5Z7Q9"/>
<keyword evidence="1" id="KW-1133">Transmembrane helix</keyword>
<reference evidence="2 3" key="1">
    <citation type="journal article" date="2011" name="J. Bacteriol.">
        <title>Complete genome sequence of the polycyclic aromatic hydrocarbon-degrading bacterium Alteromonas sp. strain SN2.</title>
        <authorList>
            <person name="Jin H.M."/>
            <person name="Jeong H."/>
            <person name="Moon E.J."/>
            <person name="Math R.K."/>
            <person name="Lee K."/>
            <person name="Kim H.J."/>
            <person name="Jeon C.O."/>
            <person name="Oh T.K."/>
            <person name="Kim J.F."/>
        </authorList>
    </citation>
    <scope>NUCLEOTIDE SEQUENCE [LARGE SCALE GENOMIC DNA]</scope>
    <source>
        <strain evidence="3">JCM 17741 / KACC 18427 / KCTC 11700BP / SN2</strain>
    </source>
</reference>
<dbReference type="EMBL" id="CP002339">
    <property type="protein sequence ID" value="AEF03102.1"/>
    <property type="molecule type" value="Genomic_DNA"/>
</dbReference>
<dbReference type="Proteomes" id="UP000000683">
    <property type="component" value="Chromosome"/>
</dbReference>
<proteinExistence type="predicted"/>
<evidence type="ECO:0000256" key="1">
    <source>
        <dbReference type="SAM" id="Phobius"/>
    </source>
</evidence>
<feature type="transmembrane region" description="Helical" evidence="1">
    <location>
        <begin position="85"/>
        <end position="106"/>
    </location>
</feature>
<keyword evidence="1" id="KW-0472">Membrane</keyword>
<dbReference type="HOGENOM" id="CLU_145285_0_0_6"/>
<dbReference type="OrthoDB" id="5457135at2"/>
<evidence type="ECO:0000313" key="3">
    <source>
        <dbReference type="Proteomes" id="UP000000683"/>
    </source>
</evidence>
<dbReference type="RefSeq" id="WP_013784040.1">
    <property type="nucleotide sequence ID" value="NC_015554.1"/>
</dbReference>
<keyword evidence="3" id="KW-1185">Reference proteome</keyword>
<gene>
    <name evidence="2" type="ordered locus">ambt_07870</name>
</gene>
<name>F5Z7Q9_ALTNA</name>
<feature type="transmembrane region" description="Helical" evidence="1">
    <location>
        <begin position="118"/>
        <end position="137"/>
    </location>
</feature>
<keyword evidence="1" id="KW-0812">Transmembrane</keyword>
<feature type="transmembrane region" description="Helical" evidence="1">
    <location>
        <begin position="51"/>
        <end position="78"/>
    </location>
</feature>
<dbReference type="KEGG" id="alt:ambt_07870"/>
<dbReference type="eggNOG" id="ENOG50303H9">
    <property type="taxonomic scope" value="Bacteria"/>
</dbReference>
<protein>
    <submittedName>
        <fullName evidence="2">Uncharacterized protein</fullName>
    </submittedName>
</protein>
<sequence>MGRNNQLIIAGGLSFLAALLHIGCIFGGPDWYLFFGAGERMATLSAEGSPYPTFVTLGIASVLIGWGLYALSGAGVIFKLPLLKTCLVLITTVYLLRGFAGLAGPFITSAPVIHQNSISFWIVSSLVCCIFGTFYLLGTIKLWRQ</sequence>
<evidence type="ECO:0000313" key="2">
    <source>
        <dbReference type="EMBL" id="AEF03102.1"/>
    </source>
</evidence>